<organism evidence="2 3">
    <name type="scientific">Linum trigynum</name>
    <dbReference type="NCBI Taxonomy" id="586398"/>
    <lineage>
        <taxon>Eukaryota</taxon>
        <taxon>Viridiplantae</taxon>
        <taxon>Streptophyta</taxon>
        <taxon>Embryophyta</taxon>
        <taxon>Tracheophyta</taxon>
        <taxon>Spermatophyta</taxon>
        <taxon>Magnoliopsida</taxon>
        <taxon>eudicotyledons</taxon>
        <taxon>Gunneridae</taxon>
        <taxon>Pentapetalae</taxon>
        <taxon>rosids</taxon>
        <taxon>fabids</taxon>
        <taxon>Malpighiales</taxon>
        <taxon>Linaceae</taxon>
        <taxon>Linum</taxon>
    </lineage>
</organism>
<dbReference type="Proteomes" id="UP001497516">
    <property type="component" value="Chromosome 7"/>
</dbReference>
<evidence type="ECO:0000313" key="2">
    <source>
        <dbReference type="EMBL" id="CAL1401410.1"/>
    </source>
</evidence>
<feature type="region of interest" description="Disordered" evidence="1">
    <location>
        <begin position="62"/>
        <end position="118"/>
    </location>
</feature>
<feature type="compositionally biased region" description="Basic and acidic residues" evidence="1">
    <location>
        <begin position="62"/>
        <end position="96"/>
    </location>
</feature>
<keyword evidence="3" id="KW-1185">Reference proteome</keyword>
<proteinExistence type="predicted"/>
<accession>A0AAV2FV35</accession>
<protein>
    <submittedName>
        <fullName evidence="2">Uncharacterized protein</fullName>
    </submittedName>
</protein>
<evidence type="ECO:0000256" key="1">
    <source>
        <dbReference type="SAM" id="MobiDB-lite"/>
    </source>
</evidence>
<feature type="region of interest" description="Disordered" evidence="1">
    <location>
        <begin position="1"/>
        <end position="40"/>
    </location>
</feature>
<name>A0AAV2FV35_9ROSI</name>
<sequence>MLQFELCPETEGVVRSPKGASLKGRKHSRREHRSEEGSIIHRELHSEAINILEREHCSEEGCISHKEHHSEAENIPEREHHLDAGSIPEMEHRSEGVNHSPEGVSLGRGKHSSQGALL</sequence>
<gene>
    <name evidence="2" type="ORF">LTRI10_LOCUS41467</name>
</gene>
<evidence type="ECO:0000313" key="3">
    <source>
        <dbReference type="Proteomes" id="UP001497516"/>
    </source>
</evidence>
<reference evidence="2 3" key="1">
    <citation type="submission" date="2024-04" db="EMBL/GenBank/DDBJ databases">
        <authorList>
            <person name="Fracassetti M."/>
        </authorList>
    </citation>
    <scope>NUCLEOTIDE SEQUENCE [LARGE SCALE GENOMIC DNA]</scope>
</reference>
<dbReference type="AlphaFoldDB" id="A0AAV2FV35"/>
<dbReference type="EMBL" id="OZ034820">
    <property type="protein sequence ID" value="CAL1401410.1"/>
    <property type="molecule type" value="Genomic_DNA"/>
</dbReference>